<sequence length="137" mass="15888">MTEKKVPGFYEMFKGFSYPIWIIECMDSGARRLVTSPQALGRDLFGNPTILVNLEVKKDEQGFKKDFTFFRNRVKLHLVSENISIQDALFICKTGEPISFSAVLECIVFDWHEARTHMLMEYSVERMTSNNSNHLKT</sequence>
<reference evidence="1" key="1">
    <citation type="submission" date="2024-03" db="EMBL/GenBank/DDBJ databases">
        <authorList>
            <person name="Chantapakul B."/>
            <person name="Wang S."/>
        </authorList>
    </citation>
    <scope>NUCLEOTIDE SEQUENCE</scope>
</reference>
<organism evidence="1">
    <name type="scientific">Rhizobium phage LG08</name>
    <dbReference type="NCBI Taxonomy" id="3129229"/>
    <lineage>
        <taxon>Viruses</taxon>
        <taxon>Duplodnaviria</taxon>
        <taxon>Heunggongvirae</taxon>
        <taxon>Uroviricota</taxon>
        <taxon>Caudoviricetes</taxon>
    </lineage>
</organism>
<protein>
    <submittedName>
        <fullName evidence="1">Uncharacterized protein</fullName>
    </submittedName>
</protein>
<dbReference type="EMBL" id="PP429226">
    <property type="protein sequence ID" value="XCI77546.1"/>
    <property type="molecule type" value="Genomic_DNA"/>
</dbReference>
<accession>A0AAU8HYR5</accession>
<gene>
    <name evidence="1" type="ORF">LDCGVIBL_CDS0188</name>
</gene>
<name>A0AAU8HYR5_9CAUD</name>
<evidence type="ECO:0000313" key="1">
    <source>
        <dbReference type="EMBL" id="XCI77546.1"/>
    </source>
</evidence>
<proteinExistence type="predicted"/>